<accession>A0A1G5EDV4</accession>
<dbReference type="RefSeq" id="WP_091130934.1">
    <property type="nucleotide sequence ID" value="NZ_FMVJ01000003.1"/>
</dbReference>
<keyword evidence="3" id="KW-1185">Reference proteome</keyword>
<sequence>MNLPPSSPKHRVIAARTLRSVKAIAASERTGAADTLLGMALTFIAGAINAGGFLAVGQYTSHMSGIVSSMADNLALGSVAIVAMGLAAFIPFVSGAACSAILINWGRRHRLGSRYALPLMLEAILLCIFGGLGWMVHPSPGFVAAAVPLLCFVMGLQNATVTKISGARMRTTHVTGIVTDIGIELGKLLYWNRNPHLGNIVLADRGKLRLLILLLSSFFIGGITGAIGFNYFGFLFALPFALLLLLLAGPPLADDVFDHAGHPHRS</sequence>
<gene>
    <name evidence="2" type="ORF">SAMN02927923_00963</name>
</gene>
<keyword evidence="1" id="KW-1133">Transmembrane helix</keyword>
<feature type="transmembrane region" description="Helical" evidence="1">
    <location>
        <begin position="234"/>
        <end position="253"/>
    </location>
</feature>
<protein>
    <submittedName>
        <fullName evidence="2">Uncharacterized membrane protein YoaK, UPF0700 family</fullName>
    </submittedName>
</protein>
<dbReference type="Pfam" id="PF06912">
    <property type="entry name" value="DUF1275"/>
    <property type="match status" value="1"/>
</dbReference>
<dbReference type="PANTHER" id="PTHR37314">
    <property type="entry name" value="SLR0142 PROTEIN"/>
    <property type="match status" value="1"/>
</dbReference>
<dbReference type="OrthoDB" id="270162at2"/>
<dbReference type="PANTHER" id="PTHR37314:SF4">
    <property type="entry name" value="UPF0700 TRANSMEMBRANE PROTEIN YOAK"/>
    <property type="match status" value="1"/>
</dbReference>
<dbReference type="AlphaFoldDB" id="A0A1G5EDV4"/>
<name>A0A1G5EDV4_9HYPH</name>
<keyword evidence="1" id="KW-0812">Transmembrane</keyword>
<proteinExistence type="predicted"/>
<dbReference type="EMBL" id="FMVJ01000003">
    <property type="protein sequence ID" value="SCY25146.1"/>
    <property type="molecule type" value="Genomic_DNA"/>
</dbReference>
<evidence type="ECO:0000313" key="3">
    <source>
        <dbReference type="Proteomes" id="UP000199569"/>
    </source>
</evidence>
<organism evidence="2 3">
    <name type="scientific">Microvirga guangxiensis</name>
    <dbReference type="NCBI Taxonomy" id="549386"/>
    <lineage>
        <taxon>Bacteria</taxon>
        <taxon>Pseudomonadati</taxon>
        <taxon>Pseudomonadota</taxon>
        <taxon>Alphaproteobacteria</taxon>
        <taxon>Hyphomicrobiales</taxon>
        <taxon>Methylobacteriaceae</taxon>
        <taxon>Microvirga</taxon>
    </lineage>
</organism>
<dbReference type="InterPro" id="IPR010699">
    <property type="entry name" value="DUF1275"/>
</dbReference>
<keyword evidence="1" id="KW-0472">Membrane</keyword>
<feature type="transmembrane region" description="Helical" evidence="1">
    <location>
        <begin position="115"/>
        <end position="136"/>
    </location>
</feature>
<evidence type="ECO:0000256" key="1">
    <source>
        <dbReference type="SAM" id="Phobius"/>
    </source>
</evidence>
<feature type="transmembrane region" description="Helical" evidence="1">
    <location>
        <begin position="210"/>
        <end position="228"/>
    </location>
</feature>
<feature type="transmembrane region" description="Helical" evidence="1">
    <location>
        <begin position="36"/>
        <end position="56"/>
    </location>
</feature>
<dbReference type="Proteomes" id="UP000199569">
    <property type="component" value="Unassembled WGS sequence"/>
</dbReference>
<reference evidence="2 3" key="1">
    <citation type="submission" date="2016-10" db="EMBL/GenBank/DDBJ databases">
        <authorList>
            <person name="de Groot N.N."/>
        </authorList>
    </citation>
    <scope>NUCLEOTIDE SEQUENCE [LARGE SCALE GENOMIC DNA]</scope>
    <source>
        <strain evidence="2 3">CGMCC 1.7666</strain>
    </source>
</reference>
<feature type="transmembrane region" description="Helical" evidence="1">
    <location>
        <begin position="142"/>
        <end position="161"/>
    </location>
</feature>
<evidence type="ECO:0000313" key="2">
    <source>
        <dbReference type="EMBL" id="SCY25146.1"/>
    </source>
</evidence>
<feature type="transmembrane region" description="Helical" evidence="1">
    <location>
        <begin position="76"/>
        <end position="103"/>
    </location>
</feature>
<dbReference type="STRING" id="549386.SAMN02927923_00963"/>